<feature type="transmembrane region" description="Helical" evidence="5">
    <location>
        <begin position="35"/>
        <end position="51"/>
    </location>
</feature>
<dbReference type="Pfam" id="PF01061">
    <property type="entry name" value="ABC2_membrane"/>
    <property type="match status" value="1"/>
</dbReference>
<evidence type="ECO:0000256" key="3">
    <source>
        <dbReference type="ARBA" id="ARBA00022989"/>
    </source>
</evidence>
<keyword evidence="5" id="KW-0813">Transport</keyword>
<dbReference type="GO" id="GO:0043190">
    <property type="term" value="C:ATP-binding cassette (ABC) transporter complex"/>
    <property type="evidence" value="ECO:0007669"/>
    <property type="project" value="InterPro"/>
</dbReference>
<accession>A0A517U315</accession>
<reference evidence="7 8" key="1">
    <citation type="submission" date="2019-02" db="EMBL/GenBank/DDBJ databases">
        <title>Deep-cultivation of Planctomycetes and their phenomic and genomic characterization uncovers novel biology.</title>
        <authorList>
            <person name="Wiegand S."/>
            <person name="Jogler M."/>
            <person name="Boedeker C."/>
            <person name="Pinto D."/>
            <person name="Vollmers J."/>
            <person name="Rivas-Marin E."/>
            <person name="Kohn T."/>
            <person name="Peeters S.H."/>
            <person name="Heuer A."/>
            <person name="Rast P."/>
            <person name="Oberbeckmann S."/>
            <person name="Bunk B."/>
            <person name="Jeske O."/>
            <person name="Meyerdierks A."/>
            <person name="Storesund J.E."/>
            <person name="Kallscheuer N."/>
            <person name="Luecker S."/>
            <person name="Lage O.M."/>
            <person name="Pohl T."/>
            <person name="Merkel B.J."/>
            <person name="Hornburger P."/>
            <person name="Mueller R.-W."/>
            <person name="Bruemmer F."/>
            <person name="Labrenz M."/>
            <person name="Spormann A.M."/>
            <person name="Op den Camp H."/>
            <person name="Overmann J."/>
            <person name="Amann R."/>
            <person name="Jetten M.S.M."/>
            <person name="Mascher T."/>
            <person name="Medema M.H."/>
            <person name="Devos D.P."/>
            <person name="Kaster A.-K."/>
            <person name="Ovreas L."/>
            <person name="Rohde M."/>
            <person name="Galperin M.Y."/>
            <person name="Jogler C."/>
        </authorList>
    </citation>
    <scope>NUCLEOTIDE SEQUENCE [LARGE SCALE GENOMIC DNA]</scope>
    <source>
        <strain evidence="7 8">I41</strain>
    </source>
</reference>
<evidence type="ECO:0000256" key="2">
    <source>
        <dbReference type="ARBA" id="ARBA00022692"/>
    </source>
</evidence>
<keyword evidence="5" id="KW-1003">Cell membrane</keyword>
<evidence type="ECO:0000256" key="4">
    <source>
        <dbReference type="ARBA" id="ARBA00023136"/>
    </source>
</evidence>
<feature type="transmembrane region" description="Helical" evidence="5">
    <location>
        <begin position="112"/>
        <end position="137"/>
    </location>
</feature>
<dbReference type="Proteomes" id="UP000317909">
    <property type="component" value="Chromosome"/>
</dbReference>
<evidence type="ECO:0000256" key="1">
    <source>
        <dbReference type="ARBA" id="ARBA00004141"/>
    </source>
</evidence>
<evidence type="ECO:0000259" key="6">
    <source>
        <dbReference type="PROSITE" id="PS51012"/>
    </source>
</evidence>
<feature type="transmembrane region" description="Helical" evidence="5">
    <location>
        <begin position="258"/>
        <end position="281"/>
    </location>
</feature>
<name>A0A517U315_9BACT</name>
<evidence type="ECO:0000256" key="5">
    <source>
        <dbReference type="RuleBase" id="RU361157"/>
    </source>
</evidence>
<evidence type="ECO:0000313" key="7">
    <source>
        <dbReference type="EMBL" id="QDT75014.1"/>
    </source>
</evidence>
<evidence type="ECO:0000313" key="8">
    <source>
        <dbReference type="Proteomes" id="UP000317909"/>
    </source>
</evidence>
<feature type="transmembrane region" description="Helical" evidence="5">
    <location>
        <begin position="173"/>
        <end position="193"/>
    </location>
</feature>
<dbReference type="AlphaFoldDB" id="A0A517U315"/>
<dbReference type="KEGG" id="llh:I41_42220"/>
<dbReference type="EMBL" id="CP036339">
    <property type="protein sequence ID" value="QDT75014.1"/>
    <property type="molecule type" value="Genomic_DNA"/>
</dbReference>
<dbReference type="PANTHER" id="PTHR43077:SF10">
    <property type="entry name" value="TRANSPORT PERMEASE PROTEIN"/>
    <property type="match status" value="1"/>
</dbReference>
<dbReference type="RefSeq" id="WP_145434719.1">
    <property type="nucleotide sequence ID" value="NZ_CP036339.1"/>
</dbReference>
<keyword evidence="2 5" id="KW-0812">Transmembrane</keyword>
<keyword evidence="3 5" id="KW-1133">Transmembrane helix</keyword>
<organism evidence="7 8">
    <name type="scientific">Lacipirellula limnantheis</name>
    <dbReference type="NCBI Taxonomy" id="2528024"/>
    <lineage>
        <taxon>Bacteria</taxon>
        <taxon>Pseudomonadati</taxon>
        <taxon>Planctomycetota</taxon>
        <taxon>Planctomycetia</taxon>
        <taxon>Pirellulales</taxon>
        <taxon>Lacipirellulaceae</taxon>
        <taxon>Lacipirellula</taxon>
    </lineage>
</organism>
<keyword evidence="4 5" id="KW-0472">Membrane</keyword>
<dbReference type="InterPro" id="IPR013525">
    <property type="entry name" value="ABC2_TM"/>
</dbReference>
<dbReference type="InterPro" id="IPR000412">
    <property type="entry name" value="ABC_2_transport"/>
</dbReference>
<sequence>MNATTAQSLPTASPALPVIITLAHRELVRFFRQRNRVFGALGQPIIFWLLFSEGLRGNQLDYAHFFPGTLVMILLFTAIFATITIIEDRNEGFLQSVLVAPAPRWAMVLGKVLGGAAIAMIQGLLFLVLGALTLGLASSPPEIALAVVLMALISTALTALGFTIAWRMESTHGFHAIMSVFLLPMWLLSGAFFPGGGSGWLAWVIRLNPLTYGVAGLRHYLHFAPTSSRGVPAPGASELLPAATDAARALLPVDALPPLALCWIVTAAFALLMLAAAWRIAATRTTGDMK</sequence>
<proteinExistence type="inferred from homology"/>
<keyword evidence="8" id="KW-1185">Reference proteome</keyword>
<feature type="domain" description="ABC transmembrane type-2" evidence="6">
    <location>
        <begin position="31"/>
        <end position="284"/>
    </location>
</feature>
<feature type="transmembrane region" description="Helical" evidence="5">
    <location>
        <begin position="143"/>
        <end position="166"/>
    </location>
</feature>
<dbReference type="InterPro" id="IPR047817">
    <property type="entry name" value="ABC2_TM_bact-type"/>
</dbReference>
<dbReference type="InterPro" id="IPR051328">
    <property type="entry name" value="T7SS_ABC-Transporter"/>
</dbReference>
<gene>
    <name evidence="7" type="ORF">I41_42220</name>
</gene>
<protein>
    <recommendedName>
        <fullName evidence="5">Transport permease protein</fullName>
    </recommendedName>
</protein>
<comment type="subcellular location">
    <subcellularLocation>
        <location evidence="5">Cell membrane</location>
        <topology evidence="5">Multi-pass membrane protein</topology>
    </subcellularLocation>
    <subcellularLocation>
        <location evidence="1">Membrane</location>
        <topology evidence="1">Multi-pass membrane protein</topology>
    </subcellularLocation>
</comment>
<dbReference type="OrthoDB" id="9788252at2"/>
<comment type="similarity">
    <text evidence="5">Belongs to the ABC-2 integral membrane protein family.</text>
</comment>
<dbReference type="GO" id="GO:0140359">
    <property type="term" value="F:ABC-type transporter activity"/>
    <property type="evidence" value="ECO:0007669"/>
    <property type="project" value="InterPro"/>
</dbReference>
<feature type="transmembrane region" description="Helical" evidence="5">
    <location>
        <begin position="63"/>
        <end position="86"/>
    </location>
</feature>
<dbReference type="PIRSF" id="PIRSF006648">
    <property type="entry name" value="DrrB"/>
    <property type="match status" value="1"/>
</dbReference>
<dbReference type="PROSITE" id="PS51012">
    <property type="entry name" value="ABC_TM2"/>
    <property type="match status" value="1"/>
</dbReference>
<dbReference type="PANTHER" id="PTHR43077">
    <property type="entry name" value="TRANSPORT PERMEASE YVFS-RELATED"/>
    <property type="match status" value="1"/>
</dbReference>